<evidence type="ECO:0000256" key="1">
    <source>
        <dbReference type="SAM" id="MobiDB-lite"/>
    </source>
</evidence>
<dbReference type="AlphaFoldDB" id="A0A8X6RDQ9"/>
<sequence length="219" mass="25374">MSGVIKKLSGSQKRKIRKEKEYNINSKYAKLDNFLISASSSSCAFASSSNVRELDEQSQAHPGIHKRRICRFHNQKSIQSGRRIGSHTLDPNEESNKNMDKYQSNTFQYSCREEIFPSCPRICQIADNGHRMGERNVRCDPTPGRIHPLMLKSDYNLDAFPTLKDFLHSNEVISEQDMILITQLLNLKQNFREYFLLPERTGLEIHLQQMCVNKMVLHQ</sequence>
<dbReference type="EMBL" id="BMAU01021094">
    <property type="protein sequence ID" value="GFX90294.1"/>
    <property type="molecule type" value="Genomic_DNA"/>
</dbReference>
<keyword evidence="3" id="KW-1185">Reference proteome</keyword>
<evidence type="ECO:0000313" key="3">
    <source>
        <dbReference type="Proteomes" id="UP000887159"/>
    </source>
</evidence>
<reference evidence="2" key="1">
    <citation type="submission" date="2020-08" db="EMBL/GenBank/DDBJ databases">
        <title>Multicomponent nature underlies the extraordinary mechanical properties of spider dragline silk.</title>
        <authorList>
            <person name="Kono N."/>
            <person name="Nakamura H."/>
            <person name="Mori M."/>
            <person name="Yoshida Y."/>
            <person name="Ohtoshi R."/>
            <person name="Malay A.D."/>
            <person name="Moran D.A.P."/>
            <person name="Tomita M."/>
            <person name="Numata K."/>
            <person name="Arakawa K."/>
        </authorList>
    </citation>
    <scope>NUCLEOTIDE SEQUENCE</scope>
</reference>
<organism evidence="2 3">
    <name type="scientific">Trichonephila clavipes</name>
    <name type="common">Golden silk orbweaver</name>
    <name type="synonym">Nephila clavipes</name>
    <dbReference type="NCBI Taxonomy" id="2585209"/>
    <lineage>
        <taxon>Eukaryota</taxon>
        <taxon>Metazoa</taxon>
        <taxon>Ecdysozoa</taxon>
        <taxon>Arthropoda</taxon>
        <taxon>Chelicerata</taxon>
        <taxon>Arachnida</taxon>
        <taxon>Araneae</taxon>
        <taxon>Araneomorphae</taxon>
        <taxon>Entelegynae</taxon>
        <taxon>Araneoidea</taxon>
        <taxon>Nephilidae</taxon>
        <taxon>Trichonephila</taxon>
    </lineage>
</organism>
<feature type="region of interest" description="Disordered" evidence="1">
    <location>
        <begin position="79"/>
        <end position="98"/>
    </location>
</feature>
<accession>A0A8X6RDQ9</accession>
<name>A0A8X6RDQ9_TRICX</name>
<dbReference type="Proteomes" id="UP000887159">
    <property type="component" value="Unassembled WGS sequence"/>
</dbReference>
<proteinExistence type="predicted"/>
<protein>
    <submittedName>
        <fullName evidence="2">Uncharacterized protein</fullName>
    </submittedName>
</protein>
<gene>
    <name evidence="2" type="ORF">TNCV_3848691</name>
</gene>
<evidence type="ECO:0000313" key="2">
    <source>
        <dbReference type="EMBL" id="GFX90294.1"/>
    </source>
</evidence>
<comment type="caution">
    <text evidence="2">The sequence shown here is derived from an EMBL/GenBank/DDBJ whole genome shotgun (WGS) entry which is preliminary data.</text>
</comment>